<dbReference type="CDD" id="cd05121">
    <property type="entry name" value="ABC1_ADCK3-like"/>
    <property type="match status" value="1"/>
</dbReference>
<reference evidence="2" key="1">
    <citation type="submission" date="2007-04" db="EMBL/GenBank/DDBJ databases">
        <authorList>
            <person name="Gao Q.-J."/>
            <person name="Thorson J.S."/>
        </authorList>
    </citation>
    <scope>NUCLEOTIDE SEQUENCE</scope>
    <source>
        <strain evidence="2">M956-1</strain>
    </source>
</reference>
<dbReference type="Pfam" id="PF03109">
    <property type="entry name" value="ABC1"/>
    <property type="match status" value="1"/>
</dbReference>
<name>B2BM39_9ACTN</name>
<protein>
    <submittedName>
        <fullName evidence="2">DynR3</fullName>
    </submittedName>
</protein>
<dbReference type="InterPro" id="IPR052402">
    <property type="entry name" value="ADCK_kinase"/>
</dbReference>
<dbReference type="PANTHER" id="PTHR45890">
    <property type="entry name" value="AARF DOMAIN CONTAINING KINASE 2 (PREDICTED)"/>
    <property type="match status" value="1"/>
</dbReference>
<proteinExistence type="predicted"/>
<accession>B2BM39</accession>
<dbReference type="InterPro" id="IPR004147">
    <property type="entry name" value="ABC1_dom"/>
</dbReference>
<evidence type="ECO:0000259" key="1">
    <source>
        <dbReference type="Pfam" id="PF03109"/>
    </source>
</evidence>
<dbReference type="SUPFAM" id="SSF56112">
    <property type="entry name" value="Protein kinase-like (PK-like)"/>
    <property type="match status" value="1"/>
</dbReference>
<reference evidence="2" key="2">
    <citation type="journal article" date="2008" name="FEMS Microbiol. Lett.">
        <title>The biosynthetic genes encoding for the production of the dynemicin enediyne core in Micromonospora chersina ATCC53710.</title>
        <authorList>
            <person name="Gao Q."/>
            <person name="Thorson J.S."/>
        </authorList>
    </citation>
    <scope>NUCLEOTIDE SEQUENCE</scope>
    <source>
        <strain evidence="2">M956-1</strain>
    </source>
</reference>
<dbReference type="PANTHER" id="PTHR45890:SF1">
    <property type="entry name" value="AARF DOMAIN CONTAINING KINASE 2"/>
    <property type="match status" value="1"/>
</dbReference>
<evidence type="ECO:0000313" key="2">
    <source>
        <dbReference type="EMBL" id="ACB47054.1"/>
    </source>
</evidence>
<feature type="domain" description="ABC1 atypical kinase-like" evidence="1">
    <location>
        <begin position="105"/>
        <end position="338"/>
    </location>
</feature>
<organism evidence="2">
    <name type="scientific">Micromonospora chersina</name>
    <dbReference type="NCBI Taxonomy" id="47854"/>
    <lineage>
        <taxon>Bacteria</taxon>
        <taxon>Bacillati</taxon>
        <taxon>Actinomycetota</taxon>
        <taxon>Actinomycetes</taxon>
        <taxon>Micromonosporales</taxon>
        <taxon>Micromonosporaceae</taxon>
        <taxon>Micromonospora</taxon>
    </lineage>
</organism>
<dbReference type="AlphaFoldDB" id="B2BM39"/>
<sequence>MMLPENPLPGDRPAGLSRTIPRQSRLALATRGAFVVASSAAHLLPAAAGAAVLRPLRGRTAAARFFYRRLVRHLQRLGPAPVKFGQIMGTRRDLLPPLLCDELGRLHDRVRPMSGRQVRRALREAYGPDLSRHFTEVETTARASGSIAGVYRAVRPDGREVALKLQRPGIRRRMALDLALIHGAAALAEKLPPGRGVPLAELTGFVCAAVLGQLDFAGERTNLAELRRNFAESDNVWIPATLPELCRPNCLAMEFIPDLVARPVAEIDPARRPRLAARTVSAVYQMLFLDGFVHCDLHPGNVYFKGPRVVVLDAGFSIRLDPTVRRQFADFFLGLALGRGRQCGEVVVDSAVRVAPDADVDGFIGRVAELVKRNTGVPAKEFQLTRFGTELFTLQRDFGLYAASEFVFPLLSLLVIEGTVRDLDPDIDFQAAARPMLLRAAAETAHLAPQRRAG</sequence>
<dbReference type="InterPro" id="IPR011009">
    <property type="entry name" value="Kinase-like_dom_sf"/>
</dbReference>
<dbReference type="EMBL" id="EF552206">
    <property type="protein sequence ID" value="ACB47054.1"/>
    <property type="molecule type" value="Genomic_DNA"/>
</dbReference>